<dbReference type="PIRSF" id="PIRSF002131">
    <property type="entry name" value="Ribosomal_S11"/>
    <property type="match status" value="1"/>
</dbReference>
<evidence type="ECO:0000313" key="6">
    <source>
        <dbReference type="Proteomes" id="UP000229893"/>
    </source>
</evidence>
<dbReference type="AlphaFoldDB" id="A0A2H0N7G3"/>
<dbReference type="Gene3D" id="3.30.420.80">
    <property type="entry name" value="Ribosomal protein S11"/>
    <property type="match status" value="1"/>
</dbReference>
<sequence>MGKKKIVKQSSSDALKQADKIQNAVARSKSKSVNKKLEHAKVYVSASYNNTSITVTNDKGDVVAWTTSGSLGFNGPKKSTPFAASKIVASIAEKLRKSNLRSIDIIVKGVGTGRDSAVRSLSNQGFDILSIKDVTGIPHNGPKPKKTRRV</sequence>
<dbReference type="GO" id="GO:0006412">
    <property type="term" value="P:translation"/>
    <property type="evidence" value="ECO:0007669"/>
    <property type="project" value="UniProtKB-UniRule"/>
</dbReference>
<evidence type="ECO:0000256" key="1">
    <source>
        <dbReference type="ARBA" id="ARBA00006194"/>
    </source>
</evidence>
<evidence type="ECO:0000256" key="3">
    <source>
        <dbReference type="ARBA" id="ARBA00023274"/>
    </source>
</evidence>
<dbReference type="NCBIfam" id="NF003698">
    <property type="entry name" value="PRK05309.1"/>
    <property type="match status" value="1"/>
</dbReference>
<dbReference type="GO" id="GO:0003735">
    <property type="term" value="F:structural constituent of ribosome"/>
    <property type="evidence" value="ECO:0007669"/>
    <property type="project" value="InterPro"/>
</dbReference>
<protein>
    <recommendedName>
        <fullName evidence="4">Small ribosomal subunit protein uS11</fullName>
    </recommendedName>
</protein>
<dbReference type="HAMAP" id="MF_01310">
    <property type="entry name" value="Ribosomal_uS11"/>
    <property type="match status" value="1"/>
</dbReference>
<proteinExistence type="inferred from homology"/>
<organism evidence="5 6">
    <name type="scientific">Candidatus Liptonbacteria bacterium CG11_big_fil_rev_8_21_14_0_20_35_14</name>
    <dbReference type="NCBI Taxonomy" id="1974634"/>
    <lineage>
        <taxon>Bacteria</taxon>
        <taxon>Candidatus Liptoniibacteriota</taxon>
    </lineage>
</organism>
<accession>A0A2H0N7G3</accession>
<gene>
    <name evidence="4" type="primary">rpsK</name>
    <name evidence="5" type="ORF">COV57_02245</name>
</gene>
<comment type="caution">
    <text evidence="5">The sequence shown here is derived from an EMBL/GenBank/DDBJ whole genome shotgun (WGS) entry which is preliminary data.</text>
</comment>
<dbReference type="GO" id="GO:0019843">
    <property type="term" value="F:rRNA binding"/>
    <property type="evidence" value="ECO:0007669"/>
    <property type="project" value="UniProtKB-UniRule"/>
</dbReference>
<dbReference type="PANTHER" id="PTHR11759">
    <property type="entry name" value="40S RIBOSOMAL PROTEIN S14/30S RIBOSOMAL PROTEIN S11"/>
    <property type="match status" value="1"/>
</dbReference>
<dbReference type="Proteomes" id="UP000229893">
    <property type="component" value="Unassembled WGS sequence"/>
</dbReference>
<dbReference type="InterPro" id="IPR036967">
    <property type="entry name" value="Ribosomal_uS11_sf"/>
</dbReference>
<dbReference type="SUPFAM" id="SSF53137">
    <property type="entry name" value="Translational machinery components"/>
    <property type="match status" value="1"/>
</dbReference>
<dbReference type="Pfam" id="PF00411">
    <property type="entry name" value="Ribosomal_S11"/>
    <property type="match status" value="1"/>
</dbReference>
<dbReference type="EMBL" id="PCWO01000032">
    <property type="protein sequence ID" value="PIR04828.1"/>
    <property type="molecule type" value="Genomic_DNA"/>
</dbReference>
<dbReference type="GO" id="GO:0005840">
    <property type="term" value="C:ribosome"/>
    <property type="evidence" value="ECO:0007669"/>
    <property type="project" value="UniProtKB-KW"/>
</dbReference>
<keyword evidence="4" id="KW-0694">RNA-binding</keyword>
<dbReference type="GO" id="GO:1990904">
    <property type="term" value="C:ribonucleoprotein complex"/>
    <property type="evidence" value="ECO:0007669"/>
    <property type="project" value="UniProtKB-KW"/>
</dbReference>
<keyword evidence="2 4" id="KW-0689">Ribosomal protein</keyword>
<evidence type="ECO:0000256" key="2">
    <source>
        <dbReference type="ARBA" id="ARBA00022980"/>
    </source>
</evidence>
<comment type="function">
    <text evidence="4">Located on the platform of the 30S subunit, it bridges several disparate RNA helices of the 16S rRNA. Forms part of the Shine-Dalgarno cleft in the 70S ribosome.</text>
</comment>
<evidence type="ECO:0000256" key="4">
    <source>
        <dbReference type="HAMAP-Rule" id="MF_01310"/>
    </source>
</evidence>
<name>A0A2H0N7G3_9BACT</name>
<comment type="similarity">
    <text evidence="1 4">Belongs to the universal ribosomal protein uS11 family.</text>
</comment>
<dbReference type="InterPro" id="IPR001971">
    <property type="entry name" value="Ribosomal_uS11"/>
</dbReference>
<reference evidence="5 6" key="1">
    <citation type="submission" date="2017-09" db="EMBL/GenBank/DDBJ databases">
        <title>Depth-based differentiation of microbial function through sediment-hosted aquifers and enrichment of novel symbionts in the deep terrestrial subsurface.</title>
        <authorList>
            <person name="Probst A.J."/>
            <person name="Ladd B."/>
            <person name="Jarett J.K."/>
            <person name="Geller-Mcgrath D.E."/>
            <person name="Sieber C.M."/>
            <person name="Emerson J.B."/>
            <person name="Anantharaman K."/>
            <person name="Thomas B.C."/>
            <person name="Malmstrom R."/>
            <person name="Stieglmeier M."/>
            <person name="Klingl A."/>
            <person name="Woyke T."/>
            <person name="Ryan C.M."/>
            <person name="Banfield J.F."/>
        </authorList>
    </citation>
    <scope>NUCLEOTIDE SEQUENCE [LARGE SCALE GENOMIC DNA]</scope>
    <source>
        <strain evidence="5">CG11_big_fil_rev_8_21_14_0_20_35_14</strain>
    </source>
</reference>
<evidence type="ECO:0000313" key="5">
    <source>
        <dbReference type="EMBL" id="PIR04828.1"/>
    </source>
</evidence>
<keyword evidence="4" id="KW-0699">rRNA-binding</keyword>
<keyword evidence="3 4" id="KW-0687">Ribonucleoprotein</keyword>
<comment type="subunit">
    <text evidence="4">Part of the 30S ribosomal subunit. Interacts with proteins S7 and S18. Binds to IF-3.</text>
</comment>